<evidence type="ECO:0000259" key="12">
    <source>
        <dbReference type="SMART" id="SM00984"/>
    </source>
</evidence>
<feature type="active site" description="Nucleophile" evidence="9">
    <location>
        <position position="292"/>
    </location>
</feature>
<dbReference type="STRING" id="448.Lery_2086"/>
<dbReference type="Pfam" id="PF03720">
    <property type="entry name" value="UDPG_MGDP_dh_C"/>
    <property type="match status" value="1"/>
</dbReference>
<evidence type="ECO:0000256" key="11">
    <source>
        <dbReference type="PIRSR" id="PIRSR500134-3"/>
    </source>
</evidence>
<dbReference type="GO" id="GO:0003979">
    <property type="term" value="F:UDP-glucose 6-dehydrogenase activity"/>
    <property type="evidence" value="ECO:0007669"/>
    <property type="project" value="UniProtKB-EC"/>
</dbReference>
<keyword evidence="6 8" id="KW-0520">NAD</keyword>
<dbReference type="InterPro" id="IPR008927">
    <property type="entry name" value="6-PGluconate_DH-like_C_sf"/>
</dbReference>
<dbReference type="OrthoDB" id="9803238at2"/>
<dbReference type="EC" id="1.1.1.22" evidence="3 8"/>
<feature type="binding site" evidence="11">
    <location>
        <position position="148"/>
    </location>
    <ligand>
        <name>NAD(+)</name>
        <dbReference type="ChEBI" id="CHEBI:57540"/>
    </ligand>
</feature>
<dbReference type="SUPFAM" id="SSF48179">
    <property type="entry name" value="6-phosphogluconate dehydrogenase C-terminal domain-like"/>
    <property type="match status" value="1"/>
</dbReference>
<keyword evidence="5 8" id="KW-0560">Oxidoreductase</keyword>
<keyword evidence="14" id="KW-1185">Reference proteome</keyword>
<proteinExistence type="inferred from homology"/>
<protein>
    <recommendedName>
        <fullName evidence="4 8">UDP-glucose 6-dehydrogenase</fullName>
        <ecNumber evidence="3 8">1.1.1.22</ecNumber>
    </recommendedName>
</protein>
<accession>A0A0W0TJJ8</accession>
<dbReference type="SMART" id="SM00984">
    <property type="entry name" value="UDPG_MGDP_dh_C"/>
    <property type="match status" value="1"/>
</dbReference>
<name>A0A0W0TJJ8_LEGER</name>
<dbReference type="PATRIC" id="fig|448.7.peg.2184"/>
<comment type="pathway">
    <text evidence="1">Nucleotide-sugar biosynthesis; UDP-alpha-D-glucuronate biosynthesis; UDP-alpha-D-glucuronate from UDP-alpha-D-glucose: step 1/1.</text>
</comment>
<dbReference type="InterPro" id="IPR014026">
    <property type="entry name" value="UDP-Glc/GDP-Man_DH_dimer"/>
</dbReference>
<dbReference type="InterPro" id="IPR001732">
    <property type="entry name" value="UDP-Glc/GDP-Man_DH_N"/>
</dbReference>
<feature type="binding site" evidence="10">
    <location>
        <position position="236"/>
    </location>
    <ligand>
        <name>substrate</name>
    </ligand>
</feature>
<dbReference type="SUPFAM" id="SSF51735">
    <property type="entry name" value="NAD(P)-binding Rossmann-fold domains"/>
    <property type="match status" value="1"/>
</dbReference>
<comment type="caution">
    <text evidence="13">The sequence shown here is derived from an EMBL/GenBank/DDBJ whole genome shotgun (WGS) entry which is preliminary data.</text>
</comment>
<evidence type="ECO:0000256" key="5">
    <source>
        <dbReference type="ARBA" id="ARBA00023002"/>
    </source>
</evidence>
<dbReference type="PANTHER" id="PTHR43750:SF3">
    <property type="entry name" value="UDP-GLUCOSE 6-DEHYDROGENASE TUAD"/>
    <property type="match status" value="1"/>
</dbReference>
<feature type="binding site" evidence="11">
    <location>
        <position position="62"/>
    </location>
    <ligand>
        <name>NAD(+)</name>
        <dbReference type="ChEBI" id="CHEBI:57540"/>
    </ligand>
</feature>
<dbReference type="EMBL" id="LNYA01000032">
    <property type="protein sequence ID" value="KTC95791.1"/>
    <property type="molecule type" value="Genomic_DNA"/>
</dbReference>
<dbReference type="InterPro" id="IPR036220">
    <property type="entry name" value="UDP-Glc/GDP-Man_DH_C_sf"/>
</dbReference>
<feature type="binding site" evidence="11">
    <location>
        <position position="360"/>
    </location>
    <ligand>
        <name>NAD(+)</name>
        <dbReference type="ChEBI" id="CHEBI:57540"/>
    </ligand>
</feature>
<sequence>MSGVSTPSMRCREVPGFFVTNHSIEGRMNVVVYGAGYVGLVSAVCFAQMGHQVACVDVDEARIAALIEGQCPLHEEGLPALLQEQIQNNRLVFTTDVSQAVPSASLHVIAVGTPGQDDGSADLSQVYDVASQVVEHTRRDCVLVIKSTVPVGTGDLLAAHVGRLLQKQNKSLRIHLASNPEFLREGSAVYDFLNADRIVIGGNEAAIAALTRFYEPLIQKGIPLLAMSQRSAELTKYAANALLATKISFINYMSQLAQQWGANIDEVREGMALDHRIGPHFLQPGIGYGGSCFPKDVKALSHSARLAGLDTRFLEAVERVNHQQKQWIVGQLSAYFNEKLAGLNIGLWGLAFKPGTDDLREASSLVILKALLQAKANVFVYDPAAMGRARELFKEDVGITWLGSAEAVLQQKLHALAIITEWSEFKHYPLDELQKNLGTAPIFDGRNCYRLEAAADAGLLYYSIGRPVVNQSFRQTAPKTSLHEETV</sequence>
<evidence type="ECO:0000256" key="1">
    <source>
        <dbReference type="ARBA" id="ARBA00004701"/>
    </source>
</evidence>
<dbReference type="InterPro" id="IPR014027">
    <property type="entry name" value="UDP-Glc/GDP-Man_DH_C"/>
</dbReference>
<dbReference type="InterPro" id="IPR036291">
    <property type="entry name" value="NAD(P)-bd_dom_sf"/>
</dbReference>
<gene>
    <name evidence="13" type="primary">ugd</name>
    <name evidence="13" type="ORF">Lery_2086</name>
</gene>
<feature type="binding site" evidence="10">
    <location>
        <begin position="182"/>
        <end position="185"/>
    </location>
    <ligand>
        <name>substrate</name>
    </ligand>
</feature>
<feature type="binding site" evidence="10">
    <location>
        <position position="353"/>
    </location>
    <ligand>
        <name>substrate</name>
    </ligand>
</feature>
<reference evidence="13 14" key="1">
    <citation type="submission" date="2015-11" db="EMBL/GenBank/DDBJ databases">
        <title>Genomic analysis of 38 Legionella species identifies large and diverse effector repertoires.</title>
        <authorList>
            <person name="Burstein D."/>
            <person name="Amaro F."/>
            <person name="Zusman T."/>
            <person name="Lifshitz Z."/>
            <person name="Cohen O."/>
            <person name="Gilbert J.A."/>
            <person name="Pupko T."/>
            <person name="Shuman H.A."/>
            <person name="Segal G."/>
        </authorList>
    </citation>
    <scope>NUCLEOTIDE SEQUENCE [LARGE SCALE GENOMIC DNA]</scope>
    <source>
        <strain evidence="13 14">SE-32A-C8</strain>
    </source>
</reference>
<comment type="similarity">
    <text evidence="2 8">Belongs to the UDP-glucose/GDP-mannose dehydrogenase family.</text>
</comment>
<evidence type="ECO:0000256" key="10">
    <source>
        <dbReference type="PIRSR" id="PIRSR500134-2"/>
    </source>
</evidence>
<evidence type="ECO:0000256" key="8">
    <source>
        <dbReference type="PIRNR" id="PIRNR000124"/>
    </source>
</evidence>
<feature type="binding site" evidence="10">
    <location>
        <begin position="281"/>
        <end position="285"/>
    </location>
    <ligand>
        <name>substrate</name>
    </ligand>
</feature>
<evidence type="ECO:0000256" key="3">
    <source>
        <dbReference type="ARBA" id="ARBA00012954"/>
    </source>
</evidence>
<dbReference type="Gene3D" id="3.40.50.720">
    <property type="entry name" value="NAD(P)-binding Rossmann-like Domain"/>
    <property type="match status" value="2"/>
</dbReference>
<feature type="binding site" evidence="11">
    <location>
        <position position="57"/>
    </location>
    <ligand>
        <name>NAD(+)</name>
        <dbReference type="ChEBI" id="CHEBI:57540"/>
    </ligand>
</feature>
<dbReference type="PIRSF" id="PIRSF000124">
    <property type="entry name" value="UDPglc_GDPman_dh"/>
    <property type="match status" value="1"/>
</dbReference>
<dbReference type="AlphaFoldDB" id="A0A0W0TJJ8"/>
<dbReference type="Gene3D" id="1.20.5.100">
    <property type="entry name" value="Cytochrome c1, transmembrane anchor, C-terminal"/>
    <property type="match status" value="1"/>
</dbReference>
<dbReference type="NCBIfam" id="TIGR03026">
    <property type="entry name" value="NDP-sugDHase"/>
    <property type="match status" value="1"/>
</dbReference>
<dbReference type="PIRSF" id="PIRSF500134">
    <property type="entry name" value="UDPglc_DH_bac"/>
    <property type="match status" value="1"/>
</dbReference>
<dbReference type="InterPro" id="IPR017476">
    <property type="entry name" value="UDP-Glc/GDP-Man"/>
</dbReference>
<dbReference type="InterPro" id="IPR028357">
    <property type="entry name" value="UDPglc_DH_bac"/>
</dbReference>
<feature type="binding site" evidence="11">
    <location>
        <position position="185"/>
    </location>
    <ligand>
        <name>NAD(+)</name>
        <dbReference type="ChEBI" id="CHEBI:57540"/>
    </ligand>
</feature>
<feature type="binding site" evidence="11">
    <location>
        <position position="113"/>
    </location>
    <ligand>
        <name>NAD(+)</name>
        <dbReference type="ChEBI" id="CHEBI:57540"/>
    </ligand>
</feature>
<comment type="catalytic activity">
    <reaction evidence="7 8">
        <text>UDP-alpha-D-glucose + 2 NAD(+) + H2O = UDP-alpha-D-glucuronate + 2 NADH + 3 H(+)</text>
        <dbReference type="Rhea" id="RHEA:23596"/>
        <dbReference type="ChEBI" id="CHEBI:15377"/>
        <dbReference type="ChEBI" id="CHEBI:15378"/>
        <dbReference type="ChEBI" id="CHEBI:57540"/>
        <dbReference type="ChEBI" id="CHEBI:57945"/>
        <dbReference type="ChEBI" id="CHEBI:58052"/>
        <dbReference type="ChEBI" id="CHEBI:58885"/>
        <dbReference type="EC" id="1.1.1.22"/>
    </reaction>
</comment>
<dbReference type="GO" id="GO:0000271">
    <property type="term" value="P:polysaccharide biosynthetic process"/>
    <property type="evidence" value="ECO:0007669"/>
    <property type="project" value="InterPro"/>
</dbReference>
<dbReference type="UniPathway" id="UPA00038">
    <property type="reaction ID" value="UER00491"/>
</dbReference>
<evidence type="ECO:0000256" key="4">
    <source>
        <dbReference type="ARBA" id="ARBA00015132"/>
    </source>
</evidence>
<dbReference type="PANTHER" id="PTHR43750">
    <property type="entry name" value="UDP-GLUCOSE 6-DEHYDROGENASE TUAD"/>
    <property type="match status" value="1"/>
</dbReference>
<dbReference type="Proteomes" id="UP000054773">
    <property type="component" value="Unassembled WGS sequence"/>
</dbReference>
<evidence type="ECO:0000256" key="7">
    <source>
        <dbReference type="ARBA" id="ARBA00047473"/>
    </source>
</evidence>
<feature type="binding site" evidence="10">
    <location>
        <position position="289"/>
    </location>
    <ligand>
        <name>substrate</name>
    </ligand>
</feature>
<dbReference type="Pfam" id="PF00984">
    <property type="entry name" value="UDPG_MGDP_dh"/>
    <property type="match status" value="1"/>
</dbReference>
<dbReference type="Pfam" id="PF03721">
    <property type="entry name" value="UDPG_MGDP_dh_N"/>
    <property type="match status" value="1"/>
</dbReference>
<dbReference type="GO" id="GO:0006065">
    <property type="term" value="P:UDP-glucuronate biosynthetic process"/>
    <property type="evidence" value="ECO:0007669"/>
    <property type="project" value="UniProtKB-UniPathway"/>
</dbReference>
<dbReference type="GO" id="GO:0051287">
    <property type="term" value="F:NAD binding"/>
    <property type="evidence" value="ECO:0007669"/>
    <property type="project" value="InterPro"/>
</dbReference>
<evidence type="ECO:0000313" key="14">
    <source>
        <dbReference type="Proteomes" id="UP000054773"/>
    </source>
</evidence>
<feature type="binding site" evidence="11">
    <location>
        <position position="295"/>
    </location>
    <ligand>
        <name>NAD(+)</name>
        <dbReference type="ChEBI" id="CHEBI:57540"/>
    </ligand>
</feature>
<organism evidence="13 14">
    <name type="scientific">Legionella erythra</name>
    <dbReference type="NCBI Taxonomy" id="448"/>
    <lineage>
        <taxon>Bacteria</taxon>
        <taxon>Pseudomonadati</taxon>
        <taxon>Pseudomonadota</taxon>
        <taxon>Gammaproteobacteria</taxon>
        <taxon>Legionellales</taxon>
        <taxon>Legionellaceae</taxon>
        <taxon>Legionella</taxon>
    </lineage>
</organism>
<dbReference type="SUPFAM" id="SSF52413">
    <property type="entry name" value="UDP-glucose/GDP-mannose dehydrogenase C-terminal domain"/>
    <property type="match status" value="1"/>
</dbReference>
<feature type="domain" description="UDP-glucose/GDP-mannose dehydrogenase C-terminal" evidence="12">
    <location>
        <begin position="346"/>
        <end position="451"/>
    </location>
</feature>
<evidence type="ECO:0000256" key="2">
    <source>
        <dbReference type="ARBA" id="ARBA00006601"/>
    </source>
</evidence>
<evidence type="ECO:0000256" key="6">
    <source>
        <dbReference type="ARBA" id="ARBA00023027"/>
    </source>
</evidence>
<evidence type="ECO:0000313" key="13">
    <source>
        <dbReference type="EMBL" id="KTC95791.1"/>
    </source>
</evidence>
<evidence type="ECO:0000256" key="9">
    <source>
        <dbReference type="PIRSR" id="PIRSR500134-1"/>
    </source>
</evidence>